<dbReference type="AlphaFoldDB" id="A0AAJ8E4K1"/>
<dbReference type="RefSeq" id="XP_059606772.1">
    <property type="nucleotide sequence ID" value="XM_059745259.1"/>
</dbReference>
<dbReference type="VEuPathDB" id="FungiDB:An16g07060"/>
<proteinExistence type="predicted"/>
<reference evidence="1" key="2">
    <citation type="submission" date="2025-08" db="UniProtKB">
        <authorList>
            <consortium name="RefSeq"/>
        </authorList>
    </citation>
    <scope>IDENTIFICATION</scope>
</reference>
<reference evidence="1" key="1">
    <citation type="submission" date="2025-02" db="EMBL/GenBank/DDBJ databases">
        <authorList>
            <consortium name="NCBI Genome Project"/>
        </authorList>
    </citation>
    <scope>NUCLEOTIDE SEQUENCE</scope>
</reference>
<dbReference type="GeneID" id="84593493"/>
<dbReference type="KEGG" id="ang:An16g07060"/>
<gene>
    <name evidence="1" type="ORF">An16g07060</name>
</gene>
<sequence>MDGPETVPWLDSASPRLIGERYFSSPTTVTEFITQAQGSNLSASSLSQ</sequence>
<organism evidence="1">
    <name type="scientific">Aspergillus niger</name>
    <dbReference type="NCBI Taxonomy" id="5061"/>
    <lineage>
        <taxon>Eukaryota</taxon>
        <taxon>Fungi</taxon>
        <taxon>Dikarya</taxon>
        <taxon>Ascomycota</taxon>
        <taxon>Pezizomycotina</taxon>
        <taxon>Eurotiomycetes</taxon>
        <taxon>Eurotiomycetidae</taxon>
        <taxon>Eurotiales</taxon>
        <taxon>Aspergillaceae</taxon>
        <taxon>Aspergillus</taxon>
        <taxon>Aspergillus subgen. Circumdati</taxon>
    </lineage>
</organism>
<accession>A0AAJ8E4K1</accession>
<evidence type="ECO:0000313" key="1">
    <source>
        <dbReference type="RefSeq" id="XP_059606772.1"/>
    </source>
</evidence>
<protein>
    <submittedName>
        <fullName evidence="1">Uncharacterized protein</fullName>
    </submittedName>
</protein>
<name>A0AAJ8E4K1_ASPNG</name>